<dbReference type="GO" id="GO:0003724">
    <property type="term" value="F:RNA helicase activity"/>
    <property type="evidence" value="ECO:0007669"/>
    <property type="project" value="InterPro"/>
</dbReference>
<evidence type="ECO:0000256" key="2">
    <source>
        <dbReference type="ARBA" id="ARBA00022484"/>
    </source>
</evidence>
<evidence type="ECO:0000313" key="19">
    <source>
        <dbReference type="EMBL" id="QMU95531.1"/>
    </source>
</evidence>
<evidence type="ECO:0000256" key="3">
    <source>
        <dbReference type="ARBA" id="ARBA00022670"/>
    </source>
</evidence>
<evidence type="ECO:0000256" key="5">
    <source>
        <dbReference type="ARBA" id="ARBA00022692"/>
    </source>
</evidence>
<accession>A0AAE7IIG7</accession>
<dbReference type="InterPro" id="IPR024379">
    <property type="entry name" value="Waikavirus_capsid-1"/>
</dbReference>
<dbReference type="InterPro" id="IPR001205">
    <property type="entry name" value="RNA-dir_pol_C"/>
</dbReference>
<dbReference type="GO" id="GO:0006351">
    <property type="term" value="P:DNA-templated transcription"/>
    <property type="evidence" value="ECO:0007669"/>
    <property type="project" value="InterPro"/>
</dbReference>
<dbReference type="PROSITE" id="PS51218">
    <property type="entry name" value="SF3_HELICASE_2"/>
    <property type="match status" value="1"/>
</dbReference>
<dbReference type="Gene3D" id="1.20.960.20">
    <property type="match status" value="1"/>
</dbReference>
<proteinExistence type="predicted"/>
<evidence type="ECO:0000256" key="7">
    <source>
        <dbReference type="ARBA" id="ARBA00022741"/>
    </source>
</evidence>
<dbReference type="InterPro" id="IPR024387">
    <property type="entry name" value="Pept_C3G_Picornavir"/>
</dbReference>
<dbReference type="GO" id="GO:0039694">
    <property type="term" value="P:viral RNA genome replication"/>
    <property type="evidence" value="ECO:0007669"/>
    <property type="project" value="InterPro"/>
</dbReference>
<feature type="compositionally biased region" description="Acidic residues" evidence="15">
    <location>
        <begin position="1321"/>
        <end position="1330"/>
    </location>
</feature>
<evidence type="ECO:0000256" key="12">
    <source>
        <dbReference type="ARBA" id="ARBA00022844"/>
    </source>
</evidence>
<dbReference type="CDD" id="cd23169">
    <property type="entry name" value="ps-ssRNAv-Picornavirales"/>
    <property type="match status" value="1"/>
</dbReference>
<dbReference type="GO" id="GO:0004197">
    <property type="term" value="F:cysteine-type endopeptidase activity"/>
    <property type="evidence" value="ECO:0007669"/>
    <property type="project" value="InterPro"/>
</dbReference>
<evidence type="ECO:0000256" key="13">
    <source>
        <dbReference type="ARBA" id="ARBA00022953"/>
    </source>
</evidence>
<organism evidence="19 20">
    <name type="scientific">Blackcurrant waikavirus A</name>
    <dbReference type="NCBI Taxonomy" id="1569061"/>
    <lineage>
        <taxon>Viruses</taxon>
        <taxon>Riboviria</taxon>
        <taxon>Orthornavirae</taxon>
        <taxon>Pisuviricota</taxon>
        <taxon>Pisoniviricetes</taxon>
        <taxon>Picornavirales</taxon>
        <taxon>Secoviridae</taxon>
        <taxon>Waikavirus</taxon>
        <taxon>Ritunrivirus</taxon>
        <taxon>Waikavirus ribesnigri</taxon>
    </lineage>
</organism>
<protein>
    <submittedName>
        <fullName evidence="19">ORF1 polyprotein</fullName>
    </submittedName>
</protein>
<dbReference type="GO" id="GO:0003723">
    <property type="term" value="F:RNA binding"/>
    <property type="evidence" value="ECO:0007669"/>
    <property type="project" value="InterPro"/>
</dbReference>
<keyword evidence="12" id="KW-0946">Virion</keyword>
<keyword evidence="6" id="KW-0548">Nucleotidyltransferase</keyword>
<dbReference type="InterPro" id="IPR000605">
    <property type="entry name" value="Helicase_SF3_ssDNA/RNA_vir"/>
</dbReference>
<dbReference type="PROSITE" id="PS50507">
    <property type="entry name" value="RDRP_SSRNA_POS"/>
    <property type="match status" value="1"/>
</dbReference>
<keyword evidence="7" id="KW-0547">Nucleotide-binding</keyword>
<dbReference type="GeneID" id="80538965"/>
<dbReference type="InterPro" id="IPR043502">
    <property type="entry name" value="DNA/RNA_pol_sf"/>
</dbReference>
<dbReference type="GO" id="GO:0005524">
    <property type="term" value="F:ATP binding"/>
    <property type="evidence" value="ECO:0007669"/>
    <property type="project" value="UniProtKB-KW"/>
</dbReference>
<evidence type="ECO:0000256" key="8">
    <source>
        <dbReference type="ARBA" id="ARBA00022801"/>
    </source>
</evidence>
<reference evidence="19" key="1">
    <citation type="submission" date="2019-11" db="EMBL/GenBank/DDBJ databases">
        <authorList>
            <person name="Thekke Veetil T."/>
            <person name="Ho T."/>
            <person name="Postman J.D."/>
            <person name="Tzanetakis I.E."/>
        </authorList>
    </citation>
    <scope>NUCLEOTIDE SEQUENCE</scope>
    <source>
        <strain evidence="19">Oregon</strain>
    </source>
</reference>
<keyword evidence="20" id="KW-1185">Reference proteome</keyword>
<dbReference type="PROSITE" id="PS51874">
    <property type="entry name" value="PCV_3C_PRO"/>
    <property type="match status" value="1"/>
</dbReference>
<dbReference type="SUPFAM" id="SSF50494">
    <property type="entry name" value="Trypsin-like serine proteases"/>
    <property type="match status" value="1"/>
</dbReference>
<dbReference type="InterPro" id="IPR009003">
    <property type="entry name" value="Peptidase_S1_PA"/>
</dbReference>
<evidence type="ECO:0000259" key="18">
    <source>
        <dbReference type="PROSITE" id="PS51874"/>
    </source>
</evidence>
<dbReference type="Pfam" id="PF00910">
    <property type="entry name" value="RNA_helicase"/>
    <property type="match status" value="1"/>
</dbReference>
<dbReference type="InterPro" id="IPR043504">
    <property type="entry name" value="Peptidase_S1_PA_chymotrypsin"/>
</dbReference>
<dbReference type="Proteomes" id="UP000830403">
    <property type="component" value="Segment"/>
</dbReference>
<evidence type="ECO:0000256" key="6">
    <source>
        <dbReference type="ARBA" id="ARBA00022695"/>
    </source>
</evidence>
<keyword evidence="3" id="KW-0645">Protease</keyword>
<keyword evidence="5" id="KW-0812">Transmembrane</keyword>
<feature type="region of interest" description="Disordered" evidence="15">
    <location>
        <begin position="543"/>
        <end position="583"/>
    </location>
</feature>
<keyword evidence="2" id="KW-0696">RNA-directed RNA polymerase</keyword>
<dbReference type="SUPFAM" id="SSF88633">
    <property type="entry name" value="Positive stranded ssRNA viruses"/>
    <property type="match status" value="2"/>
</dbReference>
<evidence type="ECO:0000256" key="14">
    <source>
        <dbReference type="ARBA" id="ARBA00022989"/>
    </source>
</evidence>
<keyword evidence="14" id="KW-1133">Transmembrane helix</keyword>
<keyword evidence="13" id="KW-0693">Viral RNA replication</keyword>
<dbReference type="InterPro" id="IPR043128">
    <property type="entry name" value="Rev_trsase/Diguanyl_cyclase"/>
</dbReference>
<evidence type="ECO:0000313" key="20">
    <source>
        <dbReference type="Proteomes" id="UP000830403"/>
    </source>
</evidence>
<dbReference type="Gene3D" id="2.60.120.20">
    <property type="match status" value="3"/>
</dbReference>
<dbReference type="InterPro" id="IPR029053">
    <property type="entry name" value="Viral_coat"/>
</dbReference>
<dbReference type="Pfam" id="PF12264">
    <property type="entry name" value="Waikav_capsid_1"/>
    <property type="match status" value="1"/>
</dbReference>
<dbReference type="Pfam" id="PF00680">
    <property type="entry name" value="RdRP_1"/>
    <property type="match status" value="1"/>
</dbReference>
<dbReference type="RefSeq" id="YP_010800372.1">
    <property type="nucleotide sequence ID" value="NC_076854.1"/>
</dbReference>
<feature type="domain" description="SF3 helicase" evidence="17">
    <location>
        <begin position="1726"/>
        <end position="1892"/>
    </location>
</feature>
<sequence>MSSVLSARGFSAVVGFPSVAVDICDHRNFHKVVNQNLCPVCNHLYKLLCVVRKKRFTISGPNLHLFGFHSFEHLVSDLNYFLSKYAASSAYSSVSCKYAEPFSGISSISSEAASVEYYRTVCDNAQHLFECSSASHQAGGRIFPVYGKGFSWHATCKTCGACCEFSASAAMIPLILLLRSMELQVASGHLTVRMVGEYDWEDLDLVSYNILCGMFHDYDALECHDREAFPKAQFFSAAPHCPPGCTFGFEYARNMPGECGISGCRDGGEHEFFIWSRYAAVSIKLTSGLQYLMWLLLRGSGYLEPSEGIGYGVLSIMDLKGIHIRCNREFVEAHKSFYSGPERRGPKPECPLKQCEEMGIEISELRCTDKPTVTAIRQASVRSYSSEEVDQANSFLRNYGEELNSFLEDSEPLVTEALEPRTQGRGLGAKIGGLIKAVSNCVKKLHVVWDWPLDTAVKLMDDTGNYLEKNKEYVSGDVWSCKMCVELQADMKKGFSDHQEILEVLRKSIEKLAGAIDTSNSISAKANESLKKELDELRNKINGLGSKAATGPAFPPPRERKGSVLPGEQSSVPRASRSLGELDLESHKDPKLREQLDIALLHHAGLPFEFVLTDDTRKQLYRDFVSAKKQMNVGDNINKAEASESVSIQDSVVEAVGQNDITRVLKNKFLIDSFDWKVSDGEDVVLKTYMMPKNLLDKNLRAEELMKYFQYYRCDGFEFDITITSIGMQGGTLMFAWDSMASAHRQRIDSVTQLSGLPCKYVHAACDTNVSFKIECGSLHHQLCLSGSEFQFPNIGALKVCCVNVLNAPTECSQSVRVNVWVRFLNPSVSFLTAKHEVTFSQAGGSNSTLRLTELEAIVGRGKWSTTNDEHLFDMTVHPCACYVDNGLVYQTPLSVVSNAYARWCGSLIYTIIVGASSFAKGRLRATAVPVQFRREQLSNDQMNAFPCEVFDLNSAQREFSIVVPYHSVAKNSFVCRDALYDVPSYDSELVTTRLHVNILDGLVLNANASNTISFCVLQRAGPDFKLSSPCGIKGQYVNRVFAQSVLGKSLRFGGLLSDGCDLLSRNFSPFLRVDLKHGQKESLGIQVAPSFRGQAPCGTLIGWISQIFTQWKGSIKFKVKAFSFKKNHACFVRVWHDVNGSTVDGNEYEYFKDAAPPSGVSVTEWNPASGDLIFEVPFRARTEKLLIPKTLYGNDKKSWIQCYNGLVCFDLEGDNDLKLEISIAGGSDFEFLDQGVALKSGRVSNAFTKLTFAGNLLSAMDKPVFGRERVSGPTLKEDIIPAPIRPVEAVDTSSPFPSVVQPRGHKLPVTAPRKPRHFEEGEDDDDAVEGDTKDYEGNEFVLIGDEWHLVTAHRQMLSCMGACMGSDVSKVNNLISQLDSNNTGAKINDIVNGAHVAMNQVRASGLGEKVPEITESVNTLNDLLKKFSGAGKSVESKMGMLVSLREQIMKFVTPLMSSHLPGIAVCCVLEQQYAWASAVTIVLIGLIAWTCKTVKKMKKKIAIICMIIWSPFLADKAWELGKWIGKKTLDAAFTSLHETCRKHSTVGATEIPFGMGSIFTWISENWVHHLEGLLSLFGVITSLVIWGSIPDGKKLTSFAAKFKAAGEKGKSLSQIASGLKSITTLSASIAKWISEWVLSLYGNVVPPSESKLQTMLDFDLKGWINDVREFALLENKFNDFGSMEHVEKSRRLYDQSVKIQNVLVEGCKVDVQLSLILKECREKCTELLNDCHSFKGMKKPRIDPIHISLVGAPGVGKSALAHVLINDLLDSRDECEVDRIFTRCCADAYWSNYHQEPVILYDDLGSIKSNMRLSDYAEIMGVKSNDPYSVPMAIAEEKGKHCLSKYVVSCTNIKSLDDTGDVVCKQAYYRRRNVFVEVFRDDTIARDPRNPAGNLLFSVINSGEHDLRFEVKDNWNEAFLEGVDTDGWRFERVSYDIFMDFLKVYTDAYMKSQENLVKTLNSTASERREMHQERMRLEPTATAQIGNTGTTVTLRELIEQFDACKTPGKDLFKSMKKLGICPGKCVNTSKPKGVMEILYSMCSCAKSKSGFCSYWLHDFSAALRASVEGDGKRSLQGKLSPHKSALNTFKSTFTIREGLELSNLFDECCATTSLLTLATYVHWDANLLHRAMCPMKVFGVGSMSHQRILEVDEIDYELIIGEEFRIKDDNGVRYGIWKGLDTFYPEFEKKYQCLGLRDHRGMLVLAKDRHRATAGQPYSAWNHMIKEKCEVLHPKLDFLDEDDSNSVKIFLKAISDWSVGSESLNVNILEVCEEAWGVLRPNVYTVLLLEIHERIAVERASNFRLFEDLKVKNNFSMINERYEKYEAGVIKGLSKKTKIGLAIAGGFLLVGAVVVAGITVEKSFKGVAKLVTSCVGKGKGATSSDDELVEIVDLCDDDLVERPEPVVFPKIGGKIVCEESSKQVSAADVSDMIKTQRLENAERVPKYRAVRAEKARRHLGDAEPHTQGLEGTVLAGDGEIRCNRIASIKAASQMVISGFGTVYDESSTISNSVATKGRPLVKKKRGKKEPTKQQILFEQAVRQFGKNLSKEQYKDVGAILKNVAQWQNCAMENKAILAPMMDSKEIKCAASLIIKQLGSDGGVGDGACGLRMLCDNHEDFLCESNELIDALMASGVNKEGVIRMLKGENNCLVQKQVKIGAVGMERDAQATSLVKTHCLKMSCTLYNASKNAQCIVMRLCGSFILCPAHYIDEFDLDDEIYFVSPNKVVRVFAEPGRMRLVNNFQDLIVWDLGNNVPPSRNYVEHIPTASDWDHFRNGEGVLTYTKYSPDTVVQAVHFLSDIERVAANVEIPTATFKTYGALHTITCGLRYRVGCTEGFCGATIVRADSKLVKKIVGMHVAGNDARSVGYAEMLVKEFIVVAIESLNGDLSKAIDGKGVTEDLVPNTLSQCDIPNLGNLGVVGKVEDKLIPRVPHKTTVCKSAIHGYLGPVLTEPSILSTYDKRLGDKKGTWDPIADSVGKYGHNTIPFDNAEIKIVEDHLKEVFKYKENSLRKREVNTITVGINGIDKSDYWLPMEMKTSAGYPYVINKPKNAVGKLWLFDEFEKYPSGRPRYEIGNQDLMDNIEEMNRCILSGITPSFTTIECAKDERRKLSKIYDTPATRTFTILPCEVNILFRMYFGDYAAMIMSNRHKSFCQVGIDPNTAEWSDLMNSFLKASNKGFAGDYAKFEGIGPAPIYHSIVNCVNDWYDDGPVNARARHCLLSSIVHRKGLVGNWLLQYSQGMPSGFAMTVIFNSFVNYYFMGLAWINLIERSPLCHQSNLRDFDTYCRIVVYGDDNVVAVGEHFQPYYNLRTVAQFLGSHGITYTDDQKNPIHLSEPLVDITSVTFLKREFVKCDKSGMLWKAPLSKVSIEEQCNWIRQCEDPVAALNQNVYGALFEACIHGKEYFDDFEGRLKEAYDRAMISYEGVSFMECKKRWWSNMTGAALSQAKLSELAKLSTSNSINLRKSYLDVWLNESKTLGDMLEEAKYAPLGVFEP</sequence>
<keyword evidence="14" id="KW-0472">Membrane</keyword>
<keyword evidence="9" id="KW-0347">Helicase</keyword>
<dbReference type="Pfam" id="PF12381">
    <property type="entry name" value="Peptidase_C3G"/>
    <property type="match status" value="1"/>
</dbReference>
<gene>
    <name evidence="19" type="primary">ORF1</name>
</gene>
<evidence type="ECO:0000259" key="17">
    <source>
        <dbReference type="PROSITE" id="PS51218"/>
    </source>
</evidence>
<evidence type="ECO:0000256" key="4">
    <source>
        <dbReference type="ARBA" id="ARBA00022679"/>
    </source>
</evidence>
<reference evidence="19" key="2">
    <citation type="journal article" date="2020" name="Eur. J. Plant Pathol.">
        <title>Blackcurrant waikavirus A, a new member of the genus Waikavirus, and its phylogenetic and molecular relationship with other known members.</title>
        <authorList>
            <person name="Thekke-Veetil T."/>
            <person name="Ho T."/>
            <person name="Postman J.D."/>
            <person name="Tzanetakis I.E."/>
        </authorList>
    </citation>
    <scope>NUCLEOTIDE SEQUENCE</scope>
    <source>
        <strain evidence="19">Oregon</strain>
    </source>
</reference>
<dbReference type="EMBL" id="MN701059">
    <property type="protein sequence ID" value="QMU95531.1"/>
    <property type="molecule type" value="Genomic_RNA"/>
</dbReference>
<evidence type="ECO:0000256" key="11">
    <source>
        <dbReference type="ARBA" id="ARBA00022840"/>
    </source>
</evidence>
<evidence type="ECO:0000259" key="16">
    <source>
        <dbReference type="PROSITE" id="PS50507"/>
    </source>
</evidence>
<keyword evidence="10" id="KW-0788">Thiol protease</keyword>
<dbReference type="SUPFAM" id="SSF56672">
    <property type="entry name" value="DNA/RNA polymerases"/>
    <property type="match status" value="1"/>
</dbReference>
<keyword evidence="11" id="KW-0067">ATP-binding</keyword>
<dbReference type="GO" id="GO:0006508">
    <property type="term" value="P:proteolysis"/>
    <property type="evidence" value="ECO:0007669"/>
    <property type="project" value="UniProtKB-KW"/>
</dbReference>
<evidence type="ECO:0000256" key="10">
    <source>
        <dbReference type="ARBA" id="ARBA00022807"/>
    </source>
</evidence>
<feature type="region of interest" description="Disordered" evidence="15">
    <location>
        <begin position="1294"/>
        <end position="1332"/>
    </location>
</feature>
<dbReference type="KEGG" id="vg:80538965"/>
<dbReference type="InterPro" id="IPR007094">
    <property type="entry name" value="RNA-dir_pol_PSvirus"/>
</dbReference>
<dbReference type="Gene3D" id="3.30.70.270">
    <property type="match status" value="1"/>
</dbReference>
<dbReference type="InterPro" id="IPR014759">
    <property type="entry name" value="Helicase_SF3_ssRNA_vir"/>
</dbReference>
<evidence type="ECO:0000256" key="9">
    <source>
        <dbReference type="ARBA" id="ARBA00022806"/>
    </source>
</evidence>
<keyword evidence="4" id="KW-0808">Transferase</keyword>
<comment type="subcellular location">
    <subcellularLocation>
        <location evidence="1">Virion</location>
    </subcellularLocation>
</comment>
<dbReference type="InterPro" id="IPR044067">
    <property type="entry name" value="PCV_3C_PRO"/>
</dbReference>
<feature type="domain" description="RdRp catalytic" evidence="16">
    <location>
        <begin position="3180"/>
        <end position="3311"/>
    </location>
</feature>
<feature type="domain" description="Peptidase C3" evidence="18">
    <location>
        <begin position="2664"/>
        <end position="2880"/>
    </location>
</feature>
<dbReference type="Gene3D" id="2.40.10.10">
    <property type="entry name" value="Trypsin-like serine proteases"/>
    <property type="match status" value="1"/>
</dbReference>
<dbReference type="GO" id="GO:0003968">
    <property type="term" value="F:RNA-directed RNA polymerase activity"/>
    <property type="evidence" value="ECO:0007669"/>
    <property type="project" value="UniProtKB-KW"/>
</dbReference>
<evidence type="ECO:0000256" key="15">
    <source>
        <dbReference type="SAM" id="MobiDB-lite"/>
    </source>
</evidence>
<name>A0AAE7IIG7_9SECO</name>
<evidence type="ECO:0000256" key="1">
    <source>
        <dbReference type="ARBA" id="ARBA00004328"/>
    </source>
</evidence>
<keyword evidence="8" id="KW-0378">Hydrolase</keyword>
<dbReference type="GO" id="GO:0044423">
    <property type="term" value="C:virion component"/>
    <property type="evidence" value="ECO:0007669"/>
    <property type="project" value="UniProtKB-KW"/>
</dbReference>